<dbReference type="PANTHER" id="PTHR15744:SF0">
    <property type="entry name" value="KH HOMOLOGY DOMAIN-CONTAINING PROTEIN 4"/>
    <property type="match status" value="1"/>
</dbReference>
<sequence>MSEVHPHSSWEVVPTSFEDSDARGVCIPSWEGICLSDSSACGTHVLCQPPYHMTVRRTCVSRVCGLSDEIGHSNETGDAYALFDQKAAWLQSSTHDTSTSSELASSAFSDDDSDDEVKSAGGCGREDESVSAPQEAAKVGVSMSAETDGSEAEALSNCSPVHASDTAGVRAQRRKGEAFLSDKHESANRARWADLLSESEDEQACEAAGKHPRAQSKPSVDWQGSADINVSKGKSTTSSTSTAWLNTPPRYKRRSGGGKSSDWWSWQSETQTSRSASAWRGKESWETRGGHFSTGWSSHSAHRAKRHGTAAKWQCQFIVGIEEEPKFRVTRKLLGSAGANMKAIAGSTDAKLRLRGRGSNFLEGPEQQESQDPLMLCVSATDEEGYKNAVSLVKELMEGVYVQYREFCSKNRWPTPQLRVQVHQGARAGAR</sequence>
<dbReference type="Pfam" id="PF22675">
    <property type="entry name" value="KH-I_KHDC4-BBP"/>
    <property type="match status" value="1"/>
</dbReference>
<dbReference type="PANTHER" id="PTHR15744">
    <property type="entry name" value="BLOM7"/>
    <property type="match status" value="1"/>
</dbReference>
<dbReference type="CDD" id="cd22386">
    <property type="entry name" value="KH-I_KHDC4_rpt2"/>
    <property type="match status" value="1"/>
</dbReference>
<feature type="domain" description="KHDC4/BBP-like KH-domain type I" evidence="2">
    <location>
        <begin position="324"/>
        <end position="398"/>
    </location>
</feature>
<dbReference type="InterPro" id="IPR047889">
    <property type="entry name" value="KHDC4_KH-I_second"/>
</dbReference>
<organism evidence="3">
    <name type="scientific">Noctiluca scintillans</name>
    <name type="common">Sea sparkle</name>
    <name type="synonym">Red tide dinoflagellate</name>
    <dbReference type="NCBI Taxonomy" id="2966"/>
    <lineage>
        <taxon>Eukaryota</taxon>
        <taxon>Sar</taxon>
        <taxon>Alveolata</taxon>
        <taxon>Dinophyceae</taxon>
        <taxon>Noctilucales</taxon>
        <taxon>Noctilucaceae</taxon>
        <taxon>Noctiluca</taxon>
    </lineage>
</organism>
<dbReference type="GO" id="GO:0005634">
    <property type="term" value="C:nucleus"/>
    <property type="evidence" value="ECO:0007669"/>
    <property type="project" value="InterPro"/>
</dbReference>
<evidence type="ECO:0000256" key="1">
    <source>
        <dbReference type="SAM" id="MobiDB-lite"/>
    </source>
</evidence>
<dbReference type="InterPro" id="IPR031121">
    <property type="entry name" value="RIK/BLOM7"/>
</dbReference>
<dbReference type="GO" id="GO:0003723">
    <property type="term" value="F:RNA binding"/>
    <property type="evidence" value="ECO:0007669"/>
    <property type="project" value="InterPro"/>
</dbReference>
<reference evidence="3" key="1">
    <citation type="submission" date="2021-01" db="EMBL/GenBank/DDBJ databases">
        <authorList>
            <person name="Corre E."/>
            <person name="Pelletier E."/>
            <person name="Niang G."/>
            <person name="Scheremetjew M."/>
            <person name="Finn R."/>
            <person name="Kale V."/>
            <person name="Holt S."/>
            <person name="Cochrane G."/>
            <person name="Meng A."/>
            <person name="Brown T."/>
            <person name="Cohen L."/>
        </authorList>
    </citation>
    <scope>NUCLEOTIDE SEQUENCE</scope>
</reference>
<dbReference type="InterPro" id="IPR055256">
    <property type="entry name" value="KH_1_KHDC4/BBP-like"/>
</dbReference>
<feature type="region of interest" description="Disordered" evidence="1">
    <location>
        <begin position="197"/>
        <end position="267"/>
    </location>
</feature>
<proteinExistence type="predicted"/>
<dbReference type="AlphaFoldDB" id="A0A7S1F5N1"/>
<accession>A0A7S1F5N1</accession>
<gene>
    <name evidence="3" type="ORF">NSCI0253_LOCUS18903</name>
</gene>
<dbReference type="EMBL" id="HBFQ01026789">
    <property type="protein sequence ID" value="CAD8844553.1"/>
    <property type="molecule type" value="Transcribed_RNA"/>
</dbReference>
<feature type="region of interest" description="Disordered" evidence="1">
    <location>
        <begin position="101"/>
        <end position="170"/>
    </location>
</feature>
<evidence type="ECO:0000313" key="3">
    <source>
        <dbReference type="EMBL" id="CAD8844553.1"/>
    </source>
</evidence>
<protein>
    <recommendedName>
        <fullName evidence="2">KHDC4/BBP-like KH-domain type I domain-containing protein</fullName>
    </recommendedName>
</protein>
<dbReference type="Gene3D" id="3.30.1370.10">
    <property type="entry name" value="K Homology domain, type 1"/>
    <property type="match status" value="1"/>
</dbReference>
<name>A0A7S1F5N1_NOCSC</name>
<dbReference type="SUPFAM" id="SSF54791">
    <property type="entry name" value="Eukaryotic type KH-domain (KH-domain type I)"/>
    <property type="match status" value="1"/>
</dbReference>
<dbReference type="InterPro" id="IPR036612">
    <property type="entry name" value="KH_dom_type_1_sf"/>
</dbReference>
<evidence type="ECO:0000259" key="2">
    <source>
        <dbReference type="Pfam" id="PF22675"/>
    </source>
</evidence>